<protein>
    <submittedName>
        <fullName evidence="6">Uncharacterized protein</fullName>
    </submittedName>
</protein>
<dbReference type="Pfam" id="PF05602">
    <property type="entry name" value="CLPTM1"/>
    <property type="match status" value="1"/>
</dbReference>
<evidence type="ECO:0000256" key="4">
    <source>
        <dbReference type="ARBA" id="ARBA00022989"/>
    </source>
</evidence>
<gene>
    <name evidence="6" type="ORF">PEVE_00033458</name>
</gene>
<evidence type="ECO:0000256" key="3">
    <source>
        <dbReference type="ARBA" id="ARBA00022692"/>
    </source>
</evidence>
<keyword evidence="3" id="KW-0812">Transmembrane</keyword>
<comment type="similarity">
    <text evidence="2">Belongs to the CLPTM1 family.</text>
</comment>
<accession>A0ABN8T0H1</accession>
<evidence type="ECO:0000313" key="6">
    <source>
        <dbReference type="EMBL" id="CAH3196772.1"/>
    </source>
</evidence>
<keyword evidence="5" id="KW-0472">Membrane</keyword>
<organism evidence="6 7">
    <name type="scientific">Porites evermanni</name>
    <dbReference type="NCBI Taxonomy" id="104178"/>
    <lineage>
        <taxon>Eukaryota</taxon>
        <taxon>Metazoa</taxon>
        <taxon>Cnidaria</taxon>
        <taxon>Anthozoa</taxon>
        <taxon>Hexacorallia</taxon>
        <taxon>Scleractinia</taxon>
        <taxon>Fungiina</taxon>
        <taxon>Poritidae</taxon>
        <taxon>Porites</taxon>
    </lineage>
</organism>
<evidence type="ECO:0000256" key="1">
    <source>
        <dbReference type="ARBA" id="ARBA00004141"/>
    </source>
</evidence>
<proteinExistence type="inferred from homology"/>
<keyword evidence="7" id="KW-1185">Reference proteome</keyword>
<evidence type="ECO:0000256" key="2">
    <source>
        <dbReference type="ARBA" id="ARBA00009310"/>
    </source>
</evidence>
<reference evidence="6 7" key="1">
    <citation type="submission" date="2022-05" db="EMBL/GenBank/DDBJ databases">
        <authorList>
            <consortium name="Genoscope - CEA"/>
            <person name="William W."/>
        </authorList>
    </citation>
    <scope>NUCLEOTIDE SEQUENCE [LARGE SCALE GENOMIC DNA]</scope>
</reference>
<feature type="non-terminal residue" evidence="6">
    <location>
        <position position="1"/>
    </location>
</feature>
<dbReference type="Proteomes" id="UP001159427">
    <property type="component" value="Unassembled WGS sequence"/>
</dbReference>
<evidence type="ECO:0000313" key="7">
    <source>
        <dbReference type="Proteomes" id="UP001159427"/>
    </source>
</evidence>
<keyword evidence="4" id="KW-1133">Transmembrane helix</keyword>
<dbReference type="EMBL" id="CALNXI010004987">
    <property type="protein sequence ID" value="CAH3196772.1"/>
    <property type="molecule type" value="Genomic_DNA"/>
</dbReference>
<comment type="caution">
    <text evidence="6">The sequence shown here is derived from an EMBL/GenBank/DDBJ whole genome shotgun (WGS) entry which is preliminary data.</text>
</comment>
<name>A0ABN8T0H1_9CNID</name>
<sequence>KVQNNGTLYIHVYITKRGRFPDPLHSKFNRLAVVNRSMLLTVFRKKRVHKTVNLLTGKADANPDIVDVVSLDVK</sequence>
<evidence type="ECO:0000256" key="5">
    <source>
        <dbReference type="ARBA" id="ARBA00023136"/>
    </source>
</evidence>
<comment type="subcellular location">
    <subcellularLocation>
        <location evidence="1">Membrane</location>
        <topology evidence="1">Multi-pass membrane protein</topology>
    </subcellularLocation>
</comment>
<dbReference type="InterPro" id="IPR008429">
    <property type="entry name" value="CLPTM1"/>
</dbReference>